<dbReference type="InterPro" id="IPR007577">
    <property type="entry name" value="GlycoTrfase_DXD_sugar-bd_CS"/>
</dbReference>
<organism evidence="2">
    <name type="scientific">viral metagenome</name>
    <dbReference type="NCBI Taxonomy" id="1070528"/>
    <lineage>
        <taxon>unclassified sequences</taxon>
        <taxon>metagenomes</taxon>
        <taxon>organismal metagenomes</taxon>
    </lineage>
</organism>
<evidence type="ECO:0000313" key="2">
    <source>
        <dbReference type="EMBL" id="QHS88352.1"/>
    </source>
</evidence>
<dbReference type="PANTHER" id="PTHR22916:SF3">
    <property type="entry name" value="UDP-GLCNAC:BETAGAL BETA-1,3-N-ACETYLGLUCOSAMINYLTRANSFERASE-LIKE PROTEIN 1"/>
    <property type="match status" value="1"/>
</dbReference>
<proteinExistence type="predicted"/>
<dbReference type="Gene3D" id="3.90.550.20">
    <property type="match status" value="1"/>
</dbReference>
<reference evidence="2" key="1">
    <citation type="journal article" date="2020" name="Nature">
        <title>Giant virus diversity and host interactions through global metagenomics.</title>
        <authorList>
            <person name="Schulz F."/>
            <person name="Roux S."/>
            <person name="Paez-Espino D."/>
            <person name="Jungbluth S."/>
            <person name="Walsh D.A."/>
            <person name="Denef V.J."/>
            <person name="McMahon K.D."/>
            <person name="Konstantinidis K.T."/>
            <person name="Eloe-Fadrosh E.A."/>
            <person name="Kyrpides N.C."/>
            <person name="Woyke T."/>
        </authorList>
    </citation>
    <scope>NUCLEOTIDE SEQUENCE</scope>
    <source>
        <strain evidence="2">GVMAG-M-3300010158-55</strain>
    </source>
</reference>
<sequence length="484" mass="56177">MTIPKIIHQLWIGNKPRPSKMMDTWKTKHPDFEYISWSEEEIYKRNFKLQCSEQIVLIKEINGKADIIRWEILYHYGGVYLDADSICIEPFDNHLMEKKAFCAYENEHCRPNLVATGTMAFPPKHPLCLAAIKWILDKNNLQSIINNPAWTTVGPQLLTNLLPHFEDVTVFPSFYFIPIHYSGIRYNGHGKVYAYQEWGSTKQNYDVMNSITLPDILQTPIESISILICSYNTDVSYVKECIESIANQQGDFEIELVWINDGSSSESSIQLELLLQSFQSLTRFCSVNYIKNPQNEGVGACLHNGLLLCSHEIVIRMDSDDIMLPTRILTQLEFMKKTSDCVLCGSNISLFKTENNSKIHVYDTHHPLTLTWNQYKDTKSHWFINHPTWCFKKSAIINVGNYNKTRSKCEDFELVLKVLKVYGIIYNIGDNLLFYRLHPTQVTYDHSDKNTYINLQNEYIDKMIQSEDTVENVRQLTLFDSSKK</sequence>
<dbReference type="Pfam" id="PF04488">
    <property type="entry name" value="Gly_transf_sug"/>
    <property type="match status" value="1"/>
</dbReference>
<dbReference type="EMBL" id="MN739095">
    <property type="protein sequence ID" value="QHS88352.1"/>
    <property type="molecule type" value="Genomic_DNA"/>
</dbReference>
<name>A0A6C0B8I9_9ZZZZ</name>
<protein>
    <recommendedName>
        <fullName evidence="1">Glycosyltransferase 2-like domain-containing protein</fullName>
    </recommendedName>
</protein>
<dbReference type="SUPFAM" id="SSF53448">
    <property type="entry name" value="Nucleotide-diphospho-sugar transferases"/>
    <property type="match status" value="2"/>
</dbReference>
<dbReference type="GO" id="GO:0016758">
    <property type="term" value="F:hexosyltransferase activity"/>
    <property type="evidence" value="ECO:0007669"/>
    <property type="project" value="UniProtKB-ARBA"/>
</dbReference>
<dbReference type="InterPro" id="IPR001173">
    <property type="entry name" value="Glyco_trans_2-like"/>
</dbReference>
<dbReference type="PANTHER" id="PTHR22916">
    <property type="entry name" value="GLYCOSYLTRANSFERASE"/>
    <property type="match status" value="1"/>
</dbReference>
<accession>A0A6C0B8I9</accession>
<dbReference type="Pfam" id="PF00535">
    <property type="entry name" value="Glycos_transf_2"/>
    <property type="match status" value="1"/>
</dbReference>
<dbReference type="InterPro" id="IPR029044">
    <property type="entry name" value="Nucleotide-diphossugar_trans"/>
</dbReference>
<evidence type="ECO:0000259" key="1">
    <source>
        <dbReference type="Pfam" id="PF00535"/>
    </source>
</evidence>
<dbReference type="Gene3D" id="3.90.550.10">
    <property type="entry name" value="Spore Coat Polysaccharide Biosynthesis Protein SpsA, Chain A"/>
    <property type="match status" value="1"/>
</dbReference>
<feature type="domain" description="Glycosyltransferase 2-like" evidence="1">
    <location>
        <begin position="225"/>
        <end position="364"/>
    </location>
</feature>
<dbReference type="AlphaFoldDB" id="A0A6C0B8I9"/>